<comment type="caution">
    <text evidence="1">The sequence shown here is derived from an EMBL/GenBank/DDBJ whole genome shotgun (WGS) entry which is preliminary data.</text>
</comment>
<reference evidence="1 2" key="1">
    <citation type="journal article" date="2015" name="Parasit. Vectors">
        <title>Draft genome of the scabies mite.</title>
        <authorList>
            <person name="Rider S.D.Jr."/>
            <person name="Morgan M.S."/>
            <person name="Arlian L.G."/>
        </authorList>
    </citation>
    <scope>NUCLEOTIDE SEQUENCE [LARGE SCALE GENOMIC DNA]</scope>
    <source>
        <strain evidence="1">Arlian Lab</strain>
    </source>
</reference>
<evidence type="ECO:0000313" key="1">
    <source>
        <dbReference type="EMBL" id="KPM08041.1"/>
    </source>
</evidence>
<dbReference type="EMBL" id="JXLN01012135">
    <property type="protein sequence ID" value="KPM08041.1"/>
    <property type="molecule type" value="Genomic_DNA"/>
</dbReference>
<protein>
    <submittedName>
        <fullName evidence="1">Uncharacterized protein</fullName>
    </submittedName>
</protein>
<dbReference type="AlphaFoldDB" id="A0A132AAL9"/>
<organism evidence="1 2">
    <name type="scientific">Sarcoptes scabiei</name>
    <name type="common">Itch mite</name>
    <name type="synonym">Acarus scabiei</name>
    <dbReference type="NCBI Taxonomy" id="52283"/>
    <lineage>
        <taxon>Eukaryota</taxon>
        <taxon>Metazoa</taxon>
        <taxon>Ecdysozoa</taxon>
        <taxon>Arthropoda</taxon>
        <taxon>Chelicerata</taxon>
        <taxon>Arachnida</taxon>
        <taxon>Acari</taxon>
        <taxon>Acariformes</taxon>
        <taxon>Sarcoptiformes</taxon>
        <taxon>Astigmata</taxon>
        <taxon>Psoroptidia</taxon>
        <taxon>Sarcoptoidea</taxon>
        <taxon>Sarcoptidae</taxon>
        <taxon>Sarcoptinae</taxon>
        <taxon>Sarcoptes</taxon>
    </lineage>
</organism>
<name>A0A132AAL9_SARSC</name>
<accession>A0A132AAL9</accession>
<dbReference type="VEuPathDB" id="VectorBase:SSCA002911"/>
<gene>
    <name evidence="1" type="ORF">QR98_0065540</name>
</gene>
<sequence length="125" mass="13976">MAKIIKNSVARLESKVRLTVVASKQKCSRRAPIKPAKAITIAVQLTNANWDPETPRCVIAIGANKPVMNPASPRAMTAALPATKENFRQRNALFLSIAKMIHFKHLDRLKMVKIRFDQSDVNKQT</sequence>
<evidence type="ECO:0000313" key="2">
    <source>
        <dbReference type="Proteomes" id="UP000616769"/>
    </source>
</evidence>
<proteinExistence type="predicted"/>
<dbReference type="Proteomes" id="UP000616769">
    <property type="component" value="Unassembled WGS sequence"/>
</dbReference>